<evidence type="ECO:0000256" key="2">
    <source>
        <dbReference type="ARBA" id="ARBA00008017"/>
    </source>
</evidence>
<dbReference type="SUPFAM" id="SSF82689">
    <property type="entry name" value="Mechanosensitive channel protein MscS (YggB), C-terminal domain"/>
    <property type="match status" value="1"/>
</dbReference>
<comment type="similarity">
    <text evidence="2">Belongs to the MscS (TC 1.A.23) family.</text>
</comment>
<evidence type="ECO:0000259" key="9">
    <source>
        <dbReference type="Pfam" id="PF21082"/>
    </source>
</evidence>
<dbReference type="Pfam" id="PF21082">
    <property type="entry name" value="MS_channel_3rd"/>
    <property type="match status" value="1"/>
</dbReference>
<dbReference type="SUPFAM" id="SSF50182">
    <property type="entry name" value="Sm-like ribonucleoproteins"/>
    <property type="match status" value="1"/>
</dbReference>
<name>A0ABP9VM91_9BACT</name>
<keyword evidence="6 7" id="KW-0472">Membrane</keyword>
<feature type="transmembrane region" description="Helical" evidence="7">
    <location>
        <begin position="68"/>
        <end position="92"/>
    </location>
</feature>
<evidence type="ECO:0000313" key="11">
    <source>
        <dbReference type="Proteomes" id="UP001416858"/>
    </source>
</evidence>
<gene>
    <name evidence="10" type="ORF">Rcae01_01763</name>
</gene>
<evidence type="ECO:0008006" key="12">
    <source>
        <dbReference type="Google" id="ProtNLM"/>
    </source>
</evidence>
<keyword evidence="3" id="KW-1003">Cell membrane</keyword>
<dbReference type="Gene3D" id="2.30.30.60">
    <property type="match status" value="1"/>
</dbReference>
<evidence type="ECO:0000256" key="3">
    <source>
        <dbReference type="ARBA" id="ARBA00022475"/>
    </source>
</evidence>
<evidence type="ECO:0000256" key="1">
    <source>
        <dbReference type="ARBA" id="ARBA00004651"/>
    </source>
</evidence>
<sequence>MAEVSSSSMGFLGRDFVVENGLVKDAKLVESVVADANKGEPRLSFTKATEEFIGDVTNGDVSGVMEYITLYLVPQLFLAAIGLAIIFLGYLVASYLSRIISKPVRRRVDETLGIFVGRIVFYCIMFGVVGAVLSKMGAPLGGLAAMLAAAGFAIGLAFQGTLSNFASGVLMLVFRPFKVGDVINAAGVMGKVNEIDLFTTTLDTPDNRRIVVPNSSISGGTIENISHNAHRRVEVPVGVAYAADIDATRAALTAAVMKFENEIIPGESRGHAVIMSNLGASSVDWLVRMWVPSKEFFRLKEALTVEVKRHLDANEISIPFPQLDVHLSRADVAEETVFQRPRVRPMRRAADSHSLPRAS</sequence>
<evidence type="ECO:0000256" key="7">
    <source>
        <dbReference type="SAM" id="Phobius"/>
    </source>
</evidence>
<evidence type="ECO:0000256" key="5">
    <source>
        <dbReference type="ARBA" id="ARBA00022989"/>
    </source>
</evidence>
<keyword evidence="11" id="KW-1185">Reference proteome</keyword>
<dbReference type="SUPFAM" id="SSF82861">
    <property type="entry name" value="Mechanosensitive channel protein MscS (YggB), transmembrane region"/>
    <property type="match status" value="1"/>
</dbReference>
<dbReference type="PANTHER" id="PTHR30221">
    <property type="entry name" value="SMALL-CONDUCTANCE MECHANOSENSITIVE CHANNEL"/>
    <property type="match status" value="1"/>
</dbReference>
<dbReference type="Pfam" id="PF00924">
    <property type="entry name" value="MS_channel_2nd"/>
    <property type="match status" value="1"/>
</dbReference>
<accession>A0ABP9VM91</accession>
<feature type="domain" description="Mechanosensitive ion channel MscS" evidence="8">
    <location>
        <begin position="161"/>
        <end position="227"/>
    </location>
</feature>
<evidence type="ECO:0000256" key="4">
    <source>
        <dbReference type="ARBA" id="ARBA00022692"/>
    </source>
</evidence>
<evidence type="ECO:0000256" key="6">
    <source>
        <dbReference type="ARBA" id="ARBA00023136"/>
    </source>
</evidence>
<keyword evidence="4 7" id="KW-0812">Transmembrane</keyword>
<comment type="subcellular location">
    <subcellularLocation>
        <location evidence="1">Cell membrane</location>
        <topology evidence="1">Multi-pass membrane protein</topology>
    </subcellularLocation>
</comment>
<proteinExistence type="inferred from homology"/>
<feature type="transmembrane region" description="Helical" evidence="7">
    <location>
        <begin position="112"/>
        <end position="133"/>
    </location>
</feature>
<dbReference type="InterPro" id="IPR006685">
    <property type="entry name" value="MscS_channel_2nd"/>
</dbReference>
<dbReference type="InterPro" id="IPR010920">
    <property type="entry name" value="LSM_dom_sf"/>
</dbReference>
<dbReference type="Gene3D" id="3.30.70.100">
    <property type="match status" value="1"/>
</dbReference>
<dbReference type="Gene3D" id="1.10.287.1260">
    <property type="match status" value="1"/>
</dbReference>
<reference evidence="10 11" key="1">
    <citation type="submission" date="2024-02" db="EMBL/GenBank/DDBJ databases">
        <title>Rhodopirellula caenicola NBRC 110016.</title>
        <authorList>
            <person name="Ichikawa N."/>
            <person name="Katano-Makiyama Y."/>
            <person name="Hidaka K."/>
        </authorList>
    </citation>
    <scope>NUCLEOTIDE SEQUENCE [LARGE SCALE GENOMIC DNA]</scope>
    <source>
        <strain evidence="10 11">NBRC 110016</strain>
    </source>
</reference>
<dbReference type="InterPro" id="IPR045275">
    <property type="entry name" value="MscS_archaea/bacteria_type"/>
</dbReference>
<keyword evidence="5 7" id="KW-1133">Transmembrane helix</keyword>
<evidence type="ECO:0000313" key="10">
    <source>
        <dbReference type="EMBL" id="GAA5506311.1"/>
    </source>
</evidence>
<dbReference type="Proteomes" id="UP001416858">
    <property type="component" value="Unassembled WGS sequence"/>
</dbReference>
<dbReference type="EMBL" id="BAABRO010000003">
    <property type="protein sequence ID" value="GAA5506311.1"/>
    <property type="molecule type" value="Genomic_DNA"/>
</dbReference>
<organism evidence="10 11">
    <name type="scientific">Novipirellula caenicola</name>
    <dbReference type="NCBI Taxonomy" id="1536901"/>
    <lineage>
        <taxon>Bacteria</taxon>
        <taxon>Pseudomonadati</taxon>
        <taxon>Planctomycetota</taxon>
        <taxon>Planctomycetia</taxon>
        <taxon>Pirellulales</taxon>
        <taxon>Pirellulaceae</taxon>
        <taxon>Novipirellula</taxon>
    </lineage>
</organism>
<evidence type="ECO:0000259" key="8">
    <source>
        <dbReference type="Pfam" id="PF00924"/>
    </source>
</evidence>
<dbReference type="InterPro" id="IPR011066">
    <property type="entry name" value="MscS_channel_C_sf"/>
</dbReference>
<dbReference type="InterPro" id="IPR023408">
    <property type="entry name" value="MscS_beta-dom_sf"/>
</dbReference>
<comment type="caution">
    <text evidence="10">The sequence shown here is derived from an EMBL/GenBank/DDBJ whole genome shotgun (WGS) entry which is preliminary data.</text>
</comment>
<dbReference type="InterPro" id="IPR049278">
    <property type="entry name" value="MS_channel_C"/>
</dbReference>
<protein>
    <recommendedName>
        <fullName evidence="12">Small-conductance mechanosensitive channel</fullName>
    </recommendedName>
</protein>
<dbReference type="PANTHER" id="PTHR30221:SF1">
    <property type="entry name" value="SMALL-CONDUCTANCE MECHANOSENSITIVE CHANNEL"/>
    <property type="match status" value="1"/>
</dbReference>
<feature type="transmembrane region" description="Helical" evidence="7">
    <location>
        <begin position="145"/>
        <end position="174"/>
    </location>
</feature>
<dbReference type="InterPro" id="IPR011014">
    <property type="entry name" value="MscS_channel_TM-2"/>
</dbReference>
<feature type="domain" description="Mechanosensitive ion channel MscS C-terminal" evidence="9">
    <location>
        <begin position="233"/>
        <end position="318"/>
    </location>
</feature>